<keyword evidence="2" id="KW-1133">Transmembrane helix</keyword>
<dbReference type="Proteomes" id="UP001189429">
    <property type="component" value="Unassembled WGS sequence"/>
</dbReference>
<gene>
    <name evidence="3" type="ORF">PCOR1329_LOCUS61151</name>
</gene>
<evidence type="ECO:0000313" key="4">
    <source>
        <dbReference type="Proteomes" id="UP001189429"/>
    </source>
</evidence>
<reference evidence="3" key="1">
    <citation type="submission" date="2023-10" db="EMBL/GenBank/DDBJ databases">
        <authorList>
            <person name="Chen Y."/>
            <person name="Shah S."/>
            <person name="Dougan E. K."/>
            <person name="Thang M."/>
            <person name="Chan C."/>
        </authorList>
    </citation>
    <scope>NUCLEOTIDE SEQUENCE [LARGE SCALE GENOMIC DNA]</scope>
</reference>
<organism evidence="3 4">
    <name type="scientific">Prorocentrum cordatum</name>
    <dbReference type="NCBI Taxonomy" id="2364126"/>
    <lineage>
        <taxon>Eukaryota</taxon>
        <taxon>Sar</taxon>
        <taxon>Alveolata</taxon>
        <taxon>Dinophyceae</taxon>
        <taxon>Prorocentrales</taxon>
        <taxon>Prorocentraceae</taxon>
        <taxon>Prorocentrum</taxon>
    </lineage>
</organism>
<protein>
    <submittedName>
        <fullName evidence="3">Uncharacterized protein</fullName>
    </submittedName>
</protein>
<sequence length="180" mass="17927">MRSSVAAEAARALAFEEREPMCAGGGGAPEIGRIKSNPGLRLARQRPWTLAAGGAVAVVLVVLAVISAVKAGGAPESSPHRRAEVVMGHPPEHVRTQHPTPAPGVKHGVNIGNVVGPLVVPPVEPVPGKAGGASDAGPAQGPARLVVGHPPEHTRTVPQPAAAPAPPDADVAAESGGAEQ</sequence>
<keyword evidence="2" id="KW-0472">Membrane</keyword>
<evidence type="ECO:0000256" key="2">
    <source>
        <dbReference type="SAM" id="Phobius"/>
    </source>
</evidence>
<comment type="caution">
    <text evidence="3">The sequence shown here is derived from an EMBL/GenBank/DDBJ whole genome shotgun (WGS) entry which is preliminary data.</text>
</comment>
<accession>A0ABN9VTW8</accession>
<evidence type="ECO:0000256" key="1">
    <source>
        <dbReference type="SAM" id="MobiDB-lite"/>
    </source>
</evidence>
<name>A0ABN9VTW8_9DINO</name>
<feature type="transmembrane region" description="Helical" evidence="2">
    <location>
        <begin position="48"/>
        <end position="69"/>
    </location>
</feature>
<evidence type="ECO:0000313" key="3">
    <source>
        <dbReference type="EMBL" id="CAK0876964.1"/>
    </source>
</evidence>
<proteinExistence type="predicted"/>
<feature type="region of interest" description="Disordered" evidence="1">
    <location>
        <begin position="125"/>
        <end position="180"/>
    </location>
</feature>
<keyword evidence="4" id="KW-1185">Reference proteome</keyword>
<dbReference type="EMBL" id="CAUYUJ010017687">
    <property type="protein sequence ID" value="CAK0876964.1"/>
    <property type="molecule type" value="Genomic_DNA"/>
</dbReference>
<keyword evidence="2" id="KW-0812">Transmembrane</keyword>